<evidence type="ECO:0000313" key="2">
    <source>
        <dbReference type="Proteomes" id="UP000600230"/>
    </source>
</evidence>
<name>A0ABR7BYX6_9BACE</name>
<dbReference type="RefSeq" id="WP_186905543.1">
    <property type="nucleotide sequence ID" value="NZ_JACOOG010000001.1"/>
</dbReference>
<dbReference type="Proteomes" id="UP000600230">
    <property type="component" value="Unassembled WGS sequence"/>
</dbReference>
<keyword evidence="2" id="KW-1185">Reference proteome</keyword>
<comment type="caution">
    <text evidence="1">The sequence shown here is derived from an EMBL/GenBank/DDBJ whole genome shotgun (WGS) entry which is preliminary data.</text>
</comment>
<dbReference type="EMBL" id="JACOOG010000001">
    <property type="protein sequence ID" value="MBC5590536.1"/>
    <property type="molecule type" value="Genomic_DNA"/>
</dbReference>
<evidence type="ECO:0008006" key="3">
    <source>
        <dbReference type="Google" id="ProtNLM"/>
    </source>
</evidence>
<sequence>MRKKFFLLIIVCLVMGAVTDIEGNFTILNVLSTVFLSEGWQNCQKDAFDGFL</sequence>
<reference evidence="1 2" key="1">
    <citation type="submission" date="2020-08" db="EMBL/GenBank/DDBJ databases">
        <title>Genome public.</title>
        <authorList>
            <person name="Liu C."/>
            <person name="Sun Q."/>
        </authorList>
    </citation>
    <scope>NUCLEOTIDE SEQUENCE [LARGE SCALE GENOMIC DNA]</scope>
    <source>
        <strain evidence="1 2">NSJ-21</strain>
    </source>
</reference>
<organism evidence="1 2">
    <name type="scientific">Bacteroides parvus</name>
    <dbReference type="NCBI Taxonomy" id="2763025"/>
    <lineage>
        <taxon>Bacteria</taxon>
        <taxon>Pseudomonadati</taxon>
        <taxon>Bacteroidota</taxon>
        <taxon>Bacteroidia</taxon>
        <taxon>Bacteroidales</taxon>
        <taxon>Bacteroidaceae</taxon>
        <taxon>Bacteroides</taxon>
    </lineage>
</organism>
<accession>A0ABR7BYX6</accession>
<gene>
    <name evidence="1" type="ORF">H8S53_04595</name>
</gene>
<evidence type="ECO:0000313" key="1">
    <source>
        <dbReference type="EMBL" id="MBC5590536.1"/>
    </source>
</evidence>
<proteinExistence type="predicted"/>
<protein>
    <recommendedName>
        <fullName evidence="3">DUF1275 domain-containing protein</fullName>
    </recommendedName>
</protein>